<gene>
    <name evidence="5" type="ORF">B0E33_10560</name>
</gene>
<dbReference type="EMBL" id="CP019630">
    <property type="protein sequence ID" value="AQQ07295.1"/>
    <property type="molecule type" value="Genomic_DNA"/>
</dbReference>
<accession>A0ABM6I9U7</accession>
<evidence type="ECO:0000259" key="4">
    <source>
        <dbReference type="Pfam" id="PF08545"/>
    </source>
</evidence>
<dbReference type="Proteomes" id="UP000188174">
    <property type="component" value="Chromosome"/>
</dbReference>
<dbReference type="Gene3D" id="3.40.47.10">
    <property type="match status" value="1"/>
</dbReference>
<dbReference type="InterPro" id="IPR013747">
    <property type="entry name" value="ACP_syn_III_C"/>
</dbReference>
<feature type="domain" description="Beta-ketoacyl-[acyl-carrier-protein] synthase III N-terminal" evidence="4">
    <location>
        <begin position="122"/>
        <end position="200"/>
    </location>
</feature>
<dbReference type="PANTHER" id="PTHR34069">
    <property type="entry name" value="3-OXOACYL-[ACYL-CARRIER-PROTEIN] SYNTHASE 3"/>
    <property type="match status" value="1"/>
</dbReference>
<proteinExistence type="predicted"/>
<feature type="domain" description="Beta-ketoacyl-[acyl-carrier-protein] synthase III C-terminal" evidence="3">
    <location>
        <begin position="255"/>
        <end position="343"/>
    </location>
</feature>
<sequence length="344" mass="36148">MKPVRTGAQTEAASILPVRIAGTGHALPAKSVTSETLDLQLGFPAGHLQKLSGVSSRFVAAEESQIDLAVAACQAALEKAGQTPRDVDLVLGACGIPYQTLPATAPLVMQRLGFADGTAAAYDVNATCLSFLTAFELAANKLALGQATSVLVFAADIASRALPWEDQPDVAALFGDGAAAAVLTTGADDGPGIAASLLRTYHSAYAACEIGAGGTRFDFHKDREAFARHAVFHMDGKDLFRVTHKHFPQFVDQLLSKAGWARQDIDLVVPHQASPLALEHMIRETGMERSRVVDIGCTHGNQIAASLPTALDIAWRQGRIEPGMRVLLLGTSAGVTFGGMALEV</sequence>
<protein>
    <submittedName>
        <fullName evidence="5">3-oxoacyl-ACP synthase</fullName>
    </submittedName>
</protein>
<organism evidence="5 6">
    <name type="scientific">Roseibium algicola</name>
    <dbReference type="NCBI Taxonomy" id="2857014"/>
    <lineage>
        <taxon>Bacteria</taxon>
        <taxon>Pseudomonadati</taxon>
        <taxon>Pseudomonadota</taxon>
        <taxon>Alphaproteobacteria</taxon>
        <taxon>Hyphomicrobiales</taxon>
        <taxon>Stappiaceae</taxon>
        <taxon>Roseibium</taxon>
    </lineage>
</organism>
<dbReference type="CDD" id="cd00830">
    <property type="entry name" value="KAS_III"/>
    <property type="match status" value="1"/>
</dbReference>
<dbReference type="InterPro" id="IPR016039">
    <property type="entry name" value="Thiolase-like"/>
</dbReference>
<dbReference type="Pfam" id="PF08545">
    <property type="entry name" value="ACP_syn_III"/>
    <property type="match status" value="1"/>
</dbReference>
<dbReference type="InterPro" id="IPR013751">
    <property type="entry name" value="ACP_syn_III_N"/>
</dbReference>
<dbReference type="PANTHER" id="PTHR34069:SF2">
    <property type="entry name" value="BETA-KETOACYL-[ACYL-CARRIER-PROTEIN] SYNTHASE III"/>
    <property type="match status" value="1"/>
</dbReference>
<name>A0ABM6I9U7_9HYPH</name>
<keyword evidence="6" id="KW-1185">Reference proteome</keyword>
<reference evidence="5 6" key="1">
    <citation type="submission" date="2017-02" db="EMBL/GenBank/DDBJ databases">
        <authorList>
            <person name="Jeong S."/>
        </authorList>
    </citation>
    <scope>NUCLEOTIDE SEQUENCE [LARGE SCALE GENOMIC DNA]</scope>
    <source>
        <strain evidence="5 6">RMAR6-6</strain>
    </source>
</reference>
<dbReference type="Pfam" id="PF08541">
    <property type="entry name" value="ACP_syn_III_C"/>
    <property type="match status" value="1"/>
</dbReference>
<evidence type="ECO:0000313" key="6">
    <source>
        <dbReference type="Proteomes" id="UP000188174"/>
    </source>
</evidence>
<evidence type="ECO:0000313" key="5">
    <source>
        <dbReference type="EMBL" id="AQQ07295.1"/>
    </source>
</evidence>
<evidence type="ECO:0000256" key="1">
    <source>
        <dbReference type="ARBA" id="ARBA00022679"/>
    </source>
</evidence>
<dbReference type="SUPFAM" id="SSF53901">
    <property type="entry name" value="Thiolase-like"/>
    <property type="match status" value="1"/>
</dbReference>
<evidence type="ECO:0000259" key="3">
    <source>
        <dbReference type="Pfam" id="PF08541"/>
    </source>
</evidence>
<keyword evidence="2" id="KW-0012">Acyltransferase</keyword>
<keyword evidence="1" id="KW-0808">Transferase</keyword>
<evidence type="ECO:0000256" key="2">
    <source>
        <dbReference type="ARBA" id="ARBA00023315"/>
    </source>
</evidence>